<evidence type="ECO:0000256" key="7">
    <source>
        <dbReference type="ARBA" id="ARBA00023239"/>
    </source>
</evidence>
<dbReference type="AlphaFoldDB" id="A0AAD0RTB7"/>
<dbReference type="FunFam" id="1.20.200.10:FF:000004">
    <property type="entry name" value="Adenylosuccinate lyase"/>
    <property type="match status" value="1"/>
</dbReference>
<evidence type="ECO:0000256" key="3">
    <source>
        <dbReference type="ARBA" id="ARBA00008273"/>
    </source>
</evidence>
<accession>A0AAD0RTB7</accession>
<dbReference type="InterPro" id="IPR020557">
    <property type="entry name" value="Fumarate_lyase_CS"/>
</dbReference>
<sequence length="456" mass="51219">MNLTTLTALSPLDGRYAGQVEALRNLFSEYGLMKFRIKVELEWLKMLAAEPGIEEVPSFSEATIREIDDVIANFNVQHGEEVKAIEARTNHDVKAIEYWLKERLSGNPEVMAASEFIHFACTSEDINNLSHALMLKTARNTVVLPTIDEVIHKLQKLSHELADTAMMCRTHGQPATPSTMGKELANTVYRLKRQREQLVHQEILGKINGAVGNYNAHLVAYPDIDWESFCGRFVTGLGLTFNPYTIQIEPHDYMAELYQVLARVNTILVDLNRDIWGYISLGYFKQKVKKDEVGSSTMPHKVNPIDFENAEGNLGMANAILGHLAEKLPVSRWQRDLTDSTVLRNMGVGFGYTILGLKACLKGLNKLEINPQAIAADLDNSWELLAEPVQTVMRRHGVPNPYEQLKELTRGKGGITRETLHAFIKNLELPETEKARLLELTPASYIGKASELAKRI</sequence>
<evidence type="ECO:0000256" key="1">
    <source>
        <dbReference type="ARBA" id="ARBA00004706"/>
    </source>
</evidence>
<comment type="pathway">
    <text evidence="2 13">Purine metabolism; AMP biosynthesis via de novo pathway; AMP from IMP: step 2/2.</text>
</comment>
<feature type="domain" description="Adenylosuccinate lyase PurB C-terminal" evidence="15">
    <location>
        <begin position="331"/>
        <end position="446"/>
    </location>
</feature>
<dbReference type="PANTHER" id="PTHR43411">
    <property type="entry name" value="ADENYLOSUCCINATE LYASE"/>
    <property type="match status" value="1"/>
</dbReference>
<dbReference type="SUPFAM" id="SSF48557">
    <property type="entry name" value="L-aspartase-like"/>
    <property type="match status" value="1"/>
</dbReference>
<dbReference type="Gene3D" id="1.10.40.30">
    <property type="entry name" value="Fumarase/aspartase (C-terminal domain)"/>
    <property type="match status" value="1"/>
</dbReference>
<dbReference type="PANTHER" id="PTHR43411:SF1">
    <property type="entry name" value="ADENYLOSUCCINATE LYASE"/>
    <property type="match status" value="1"/>
</dbReference>
<protein>
    <recommendedName>
        <fullName evidence="5 12">Adenylosuccinate lyase</fullName>
        <shortName evidence="13">ASL</shortName>
        <ecNumber evidence="4 12">4.3.2.2</ecNumber>
    </recommendedName>
    <alternativeName>
        <fullName evidence="10 13">Adenylosuccinase</fullName>
    </alternativeName>
</protein>
<comment type="catalytic activity">
    <reaction evidence="11">
        <text>N(6)-(1,2-dicarboxyethyl)-AMP = fumarate + AMP</text>
        <dbReference type="Rhea" id="RHEA:16853"/>
        <dbReference type="ChEBI" id="CHEBI:29806"/>
        <dbReference type="ChEBI" id="CHEBI:57567"/>
        <dbReference type="ChEBI" id="CHEBI:456215"/>
        <dbReference type="EC" id="4.3.2.2"/>
    </reaction>
    <physiologicalReaction direction="left-to-right" evidence="11">
        <dbReference type="Rhea" id="RHEA:16854"/>
    </physiologicalReaction>
</comment>
<comment type="catalytic activity">
    <reaction evidence="8">
        <text>(2S)-2-[5-amino-1-(5-phospho-beta-D-ribosyl)imidazole-4-carboxamido]succinate = 5-amino-1-(5-phospho-beta-D-ribosyl)imidazole-4-carboxamide + fumarate</text>
        <dbReference type="Rhea" id="RHEA:23920"/>
        <dbReference type="ChEBI" id="CHEBI:29806"/>
        <dbReference type="ChEBI" id="CHEBI:58443"/>
        <dbReference type="ChEBI" id="CHEBI:58475"/>
        <dbReference type="EC" id="4.3.2.2"/>
    </reaction>
    <physiologicalReaction direction="left-to-right" evidence="8">
        <dbReference type="Rhea" id="RHEA:23921"/>
    </physiologicalReaction>
</comment>
<evidence type="ECO:0000256" key="10">
    <source>
        <dbReference type="ARBA" id="ARBA00030717"/>
    </source>
</evidence>
<dbReference type="NCBIfam" id="NF006764">
    <property type="entry name" value="PRK09285.1"/>
    <property type="match status" value="1"/>
</dbReference>
<keyword evidence="6 13" id="KW-0658">Purine biosynthesis</keyword>
<dbReference type="Proteomes" id="UP000259465">
    <property type="component" value="Chromosome"/>
</dbReference>
<gene>
    <name evidence="16" type="ORF">D1345_19105</name>
</gene>
<dbReference type="EC" id="4.3.2.2" evidence="4 12"/>
<dbReference type="InterPro" id="IPR008948">
    <property type="entry name" value="L-Aspartase-like"/>
</dbReference>
<evidence type="ECO:0000256" key="9">
    <source>
        <dbReference type="ARBA" id="ARBA00025012"/>
    </source>
</evidence>
<organism evidence="16 17">
    <name type="scientific">Chromobacterium rhizoryzae</name>
    <dbReference type="NCBI Taxonomy" id="1778675"/>
    <lineage>
        <taxon>Bacteria</taxon>
        <taxon>Pseudomonadati</taxon>
        <taxon>Pseudomonadota</taxon>
        <taxon>Betaproteobacteria</taxon>
        <taxon>Neisseriales</taxon>
        <taxon>Chromobacteriaceae</taxon>
        <taxon>Chromobacterium</taxon>
    </lineage>
</organism>
<evidence type="ECO:0000256" key="5">
    <source>
        <dbReference type="ARBA" id="ARBA00017058"/>
    </source>
</evidence>
<dbReference type="EMBL" id="CP031968">
    <property type="protein sequence ID" value="AXT48142.1"/>
    <property type="molecule type" value="Genomic_DNA"/>
</dbReference>
<comment type="function">
    <text evidence="9">Catalyzes two reactions in de novo purine nucleotide biosynthesis. Catalyzes the breakdown of 5-aminoimidazole- (N-succinylocarboxamide) ribotide (SAICAR or 2-[5-amino-1-(5-phospho-beta-D-ribosyl)imidazole-4-carboxamido]succinate) to 5-aminoimidazole-4-carboxamide ribotide (AICAR or 5-amino-1-(5-phospho-beta-D-ribosyl)imidazole-4-carboxamide) and fumarate, and of adenylosuccinate (ADS or N(6)-(1,2-dicarboxyethyl)-AMP) to adenosine monophosphate (AMP) and fumarate.</text>
</comment>
<evidence type="ECO:0000256" key="12">
    <source>
        <dbReference type="NCBIfam" id="TIGR00928"/>
    </source>
</evidence>
<evidence type="ECO:0000259" key="14">
    <source>
        <dbReference type="Pfam" id="PF00206"/>
    </source>
</evidence>
<dbReference type="CDD" id="cd01598">
    <property type="entry name" value="PurB"/>
    <property type="match status" value="1"/>
</dbReference>
<dbReference type="Pfam" id="PF08328">
    <property type="entry name" value="ASL_C"/>
    <property type="match status" value="1"/>
</dbReference>
<dbReference type="InterPro" id="IPR047136">
    <property type="entry name" value="PurB_bact"/>
</dbReference>
<evidence type="ECO:0000256" key="13">
    <source>
        <dbReference type="RuleBase" id="RU361172"/>
    </source>
</evidence>
<feature type="domain" description="Fumarate lyase N-terminal" evidence="14">
    <location>
        <begin position="14"/>
        <end position="313"/>
    </location>
</feature>
<evidence type="ECO:0000256" key="4">
    <source>
        <dbReference type="ARBA" id="ARBA00012339"/>
    </source>
</evidence>
<keyword evidence="17" id="KW-1185">Reference proteome</keyword>
<dbReference type="Gene3D" id="1.20.200.10">
    <property type="entry name" value="Fumarase/aspartase (Central domain)"/>
    <property type="match status" value="1"/>
</dbReference>
<evidence type="ECO:0000259" key="15">
    <source>
        <dbReference type="Pfam" id="PF08328"/>
    </source>
</evidence>
<comment type="similarity">
    <text evidence="3 13">Belongs to the lyase 1 family. Adenylosuccinate lyase subfamily.</text>
</comment>
<dbReference type="InterPro" id="IPR022761">
    <property type="entry name" value="Fumarate_lyase_N"/>
</dbReference>
<dbReference type="NCBIfam" id="TIGR00928">
    <property type="entry name" value="purB"/>
    <property type="match status" value="1"/>
</dbReference>
<evidence type="ECO:0000313" key="17">
    <source>
        <dbReference type="Proteomes" id="UP000259465"/>
    </source>
</evidence>
<evidence type="ECO:0000256" key="11">
    <source>
        <dbReference type="ARBA" id="ARBA00049115"/>
    </source>
</evidence>
<dbReference type="GO" id="GO:0006188">
    <property type="term" value="P:IMP biosynthetic process"/>
    <property type="evidence" value="ECO:0007669"/>
    <property type="project" value="InterPro"/>
</dbReference>
<dbReference type="KEGG" id="crz:D1345_19105"/>
<dbReference type="Pfam" id="PF00206">
    <property type="entry name" value="Lyase_1"/>
    <property type="match status" value="1"/>
</dbReference>
<dbReference type="RefSeq" id="WP_043591371.1">
    <property type="nucleotide sequence ID" value="NZ_CP031968.1"/>
</dbReference>
<evidence type="ECO:0000313" key="16">
    <source>
        <dbReference type="EMBL" id="AXT48142.1"/>
    </source>
</evidence>
<dbReference type="Gene3D" id="1.10.275.10">
    <property type="entry name" value="Fumarase/aspartase (N-terminal domain)"/>
    <property type="match status" value="1"/>
</dbReference>
<dbReference type="InterPro" id="IPR004769">
    <property type="entry name" value="Pur_lyase"/>
</dbReference>
<comment type="pathway">
    <text evidence="1 13">Purine metabolism; IMP biosynthesis via de novo pathway; 5-amino-1-(5-phospho-D-ribosyl)imidazole-4-carboxamide from 5-amino-1-(5-phospho-D-ribosyl)imidazole-4-carboxylate: step 2/2.</text>
</comment>
<dbReference type="InterPro" id="IPR024083">
    <property type="entry name" value="Fumarase/histidase_N"/>
</dbReference>
<proteinExistence type="inferred from homology"/>
<reference evidence="16 17" key="1">
    <citation type="submission" date="2018-08" db="EMBL/GenBank/DDBJ databases">
        <title>Complete genome sequence of JP2-74.</title>
        <authorList>
            <person name="Wu L."/>
        </authorList>
    </citation>
    <scope>NUCLEOTIDE SEQUENCE [LARGE SCALE GENOMIC DNA]</scope>
    <source>
        <strain evidence="16 17">JP2-74</strain>
    </source>
</reference>
<evidence type="ECO:0000256" key="2">
    <source>
        <dbReference type="ARBA" id="ARBA00004734"/>
    </source>
</evidence>
<dbReference type="PRINTS" id="PR00149">
    <property type="entry name" value="FUMRATELYASE"/>
</dbReference>
<evidence type="ECO:0000256" key="6">
    <source>
        <dbReference type="ARBA" id="ARBA00022755"/>
    </source>
</evidence>
<dbReference type="GO" id="GO:0004018">
    <property type="term" value="F:N6-(1,2-dicarboxyethyl)AMP AMP-lyase (fumarate-forming) activity"/>
    <property type="evidence" value="ECO:0007669"/>
    <property type="project" value="UniProtKB-UniRule"/>
</dbReference>
<keyword evidence="7 13" id="KW-0456">Lyase</keyword>
<dbReference type="GeneID" id="58561674"/>
<dbReference type="PROSITE" id="PS00163">
    <property type="entry name" value="FUMARATE_LYASES"/>
    <property type="match status" value="1"/>
</dbReference>
<dbReference type="InterPro" id="IPR000362">
    <property type="entry name" value="Fumarate_lyase_fam"/>
</dbReference>
<name>A0AAD0RTB7_9NEIS</name>
<dbReference type="InterPro" id="IPR013539">
    <property type="entry name" value="PurB_C"/>
</dbReference>
<evidence type="ECO:0000256" key="8">
    <source>
        <dbReference type="ARBA" id="ARBA00024477"/>
    </source>
</evidence>